<accession>A0AAU9PBZ1</accession>
<protein>
    <recommendedName>
        <fullName evidence="3">DUF4283 domain-containing protein</fullName>
    </recommendedName>
</protein>
<proteinExistence type="predicted"/>
<dbReference type="EMBL" id="CAKMRJ010005594">
    <property type="protein sequence ID" value="CAH1447709.1"/>
    <property type="molecule type" value="Genomic_DNA"/>
</dbReference>
<sequence>MERWGHSHLVLIWGRMGKHIGGADEIKRLHEDGTLFKFVKDFPVIDPGFFFFCDNCGDARFFAMPKLQWEQEGLSVFTSG</sequence>
<keyword evidence="2" id="KW-1185">Reference proteome</keyword>
<dbReference type="PANTHER" id="PTHR45669:SF18">
    <property type="entry name" value="GLUTAREDOXIN FAMILY PROTEIN"/>
    <property type="match status" value="1"/>
</dbReference>
<comment type="caution">
    <text evidence="1">The sequence shown here is derived from an EMBL/GenBank/DDBJ whole genome shotgun (WGS) entry which is preliminary data.</text>
</comment>
<reference evidence="1 2" key="1">
    <citation type="submission" date="2022-01" db="EMBL/GenBank/DDBJ databases">
        <authorList>
            <person name="Xiong W."/>
            <person name="Schranz E."/>
        </authorList>
    </citation>
    <scope>NUCLEOTIDE SEQUENCE [LARGE SCALE GENOMIC DNA]</scope>
</reference>
<gene>
    <name evidence="1" type="ORF">LVIROSA_LOCUS33304</name>
</gene>
<evidence type="ECO:0008006" key="3">
    <source>
        <dbReference type="Google" id="ProtNLM"/>
    </source>
</evidence>
<name>A0AAU9PBZ1_9ASTR</name>
<dbReference type="Proteomes" id="UP001157418">
    <property type="component" value="Unassembled WGS sequence"/>
</dbReference>
<evidence type="ECO:0000313" key="2">
    <source>
        <dbReference type="Proteomes" id="UP001157418"/>
    </source>
</evidence>
<dbReference type="PANTHER" id="PTHR45669">
    <property type="entry name" value="GLUTAREDOXIN DOMAIN-CONTAINING CYSTEINE-RICH PROTEIN CG12206-RELATED"/>
    <property type="match status" value="1"/>
</dbReference>
<organism evidence="1 2">
    <name type="scientific">Lactuca virosa</name>
    <dbReference type="NCBI Taxonomy" id="75947"/>
    <lineage>
        <taxon>Eukaryota</taxon>
        <taxon>Viridiplantae</taxon>
        <taxon>Streptophyta</taxon>
        <taxon>Embryophyta</taxon>
        <taxon>Tracheophyta</taxon>
        <taxon>Spermatophyta</taxon>
        <taxon>Magnoliopsida</taxon>
        <taxon>eudicotyledons</taxon>
        <taxon>Gunneridae</taxon>
        <taxon>Pentapetalae</taxon>
        <taxon>asterids</taxon>
        <taxon>campanulids</taxon>
        <taxon>Asterales</taxon>
        <taxon>Asteraceae</taxon>
        <taxon>Cichorioideae</taxon>
        <taxon>Cichorieae</taxon>
        <taxon>Lactucinae</taxon>
        <taxon>Lactuca</taxon>
    </lineage>
</organism>
<evidence type="ECO:0000313" key="1">
    <source>
        <dbReference type="EMBL" id="CAH1447709.1"/>
    </source>
</evidence>
<dbReference type="AlphaFoldDB" id="A0AAU9PBZ1"/>